<evidence type="ECO:0000256" key="1">
    <source>
        <dbReference type="SAM" id="MobiDB-lite"/>
    </source>
</evidence>
<name>A0ABV0R9C0_9TELE</name>
<dbReference type="EMBL" id="JAHRIN010037331">
    <property type="protein sequence ID" value="MEQ2204736.1"/>
    <property type="molecule type" value="Genomic_DNA"/>
</dbReference>
<comment type="caution">
    <text evidence="2">The sequence shown here is derived from an EMBL/GenBank/DDBJ whole genome shotgun (WGS) entry which is preliminary data.</text>
</comment>
<reference evidence="2 3" key="1">
    <citation type="submission" date="2021-06" db="EMBL/GenBank/DDBJ databases">
        <authorList>
            <person name="Palmer J.M."/>
        </authorList>
    </citation>
    <scope>NUCLEOTIDE SEQUENCE [LARGE SCALE GENOMIC DNA]</scope>
    <source>
        <strain evidence="2 3">XC_2019</strain>
        <tissue evidence="2">Muscle</tissue>
    </source>
</reference>
<evidence type="ECO:0000313" key="3">
    <source>
        <dbReference type="Proteomes" id="UP001434883"/>
    </source>
</evidence>
<accession>A0ABV0R9C0</accession>
<sequence length="149" mass="16035">AGKRRGGGGLGCAGVSKEGANKLKAAIVPSSPFVVLPSVIQRGLGDSSTHSVNMALLTPLFAFLYHLPQVYKWLLKPYYVASLFMSVAFLTVRKTPGICDHLASQREDGNSCDFDWVCIPAGAKRGVSEPTDHSADRWNRDSSDRPNTG</sequence>
<feature type="non-terminal residue" evidence="2">
    <location>
        <position position="1"/>
    </location>
</feature>
<gene>
    <name evidence="2" type="ORF">XENOCAPTIV_017824</name>
</gene>
<proteinExistence type="predicted"/>
<evidence type="ECO:0000313" key="2">
    <source>
        <dbReference type="EMBL" id="MEQ2204736.1"/>
    </source>
</evidence>
<keyword evidence="3" id="KW-1185">Reference proteome</keyword>
<dbReference type="Proteomes" id="UP001434883">
    <property type="component" value="Unassembled WGS sequence"/>
</dbReference>
<protein>
    <submittedName>
        <fullName evidence="2">Uncharacterized protein</fullName>
    </submittedName>
</protein>
<organism evidence="2 3">
    <name type="scientific">Xenoophorus captivus</name>
    <dbReference type="NCBI Taxonomy" id="1517983"/>
    <lineage>
        <taxon>Eukaryota</taxon>
        <taxon>Metazoa</taxon>
        <taxon>Chordata</taxon>
        <taxon>Craniata</taxon>
        <taxon>Vertebrata</taxon>
        <taxon>Euteleostomi</taxon>
        <taxon>Actinopterygii</taxon>
        <taxon>Neopterygii</taxon>
        <taxon>Teleostei</taxon>
        <taxon>Neoteleostei</taxon>
        <taxon>Acanthomorphata</taxon>
        <taxon>Ovalentaria</taxon>
        <taxon>Atherinomorphae</taxon>
        <taxon>Cyprinodontiformes</taxon>
        <taxon>Goodeidae</taxon>
        <taxon>Xenoophorus</taxon>
    </lineage>
</organism>
<feature type="region of interest" description="Disordered" evidence="1">
    <location>
        <begin position="126"/>
        <end position="149"/>
    </location>
</feature>